<reference evidence="7 8" key="1">
    <citation type="journal article" date="2016" name="Mol. Biol. Evol.">
        <title>Comparative Genomics of Early-Diverging Mushroom-Forming Fungi Provides Insights into the Origins of Lignocellulose Decay Capabilities.</title>
        <authorList>
            <person name="Nagy L.G."/>
            <person name="Riley R."/>
            <person name="Tritt A."/>
            <person name="Adam C."/>
            <person name="Daum C."/>
            <person name="Floudas D."/>
            <person name="Sun H."/>
            <person name="Yadav J.S."/>
            <person name="Pangilinan J."/>
            <person name="Larsson K.H."/>
            <person name="Matsuura K."/>
            <person name="Barry K."/>
            <person name="Labutti K."/>
            <person name="Kuo R."/>
            <person name="Ohm R.A."/>
            <person name="Bhattacharya S.S."/>
            <person name="Shirouzu T."/>
            <person name="Yoshinaga Y."/>
            <person name="Martin F.M."/>
            <person name="Grigoriev I.V."/>
            <person name="Hibbett D.S."/>
        </authorList>
    </citation>
    <scope>NUCLEOTIDE SEQUENCE [LARGE SCALE GENOMIC DNA]</scope>
    <source>
        <strain evidence="7 8">TUFC12733</strain>
    </source>
</reference>
<dbReference type="FunFam" id="3.30.2410.10:FF:000011">
    <property type="entry name" value="Putative Ubiquitin-protein ligase E3C"/>
    <property type="match status" value="1"/>
</dbReference>
<keyword evidence="3" id="KW-0808">Transferase</keyword>
<sequence length="399" mass="45894">MTILRHIPFTVPFDDRVFLFRQCVKEDRLTTGAPQQSSAFYPRPIRRDHLSDDGFDYFCSAETAALKGRIRVTFLDRDGHQEQGLDGGGLWKEFVVTLLEESFDPERGLWAKNEEQELYPYPQKFAREARQLKWYKFIGRMLGKALYDNILIETVFAKFFLAKWVGESGGLDSLASLDPYFHRALVALKQWESDDCLDPDTRFDIVDIDLGQPDTIELIPNGSNIPVTKDNRIRYIELVCKHRLDDQIAEQTQAFLAGMRDLIELKWLKMFDSSELQQLLGGVDKDVDVDDWMRNTSYEGGFSINDPCVKTFWTIVRSLDHQQKRLLLRFVTSCSRPPLLGFVELKPKFAIRCSSDDQSRLPTAATCFSTLKLPRYKSADVMRDKLLQSITANAGFDLS</sequence>
<dbReference type="PANTHER" id="PTHR45700">
    <property type="entry name" value="UBIQUITIN-PROTEIN LIGASE E3C"/>
    <property type="match status" value="1"/>
</dbReference>
<evidence type="ECO:0000313" key="7">
    <source>
        <dbReference type="EMBL" id="KZO99792.1"/>
    </source>
</evidence>
<comment type="catalytic activity">
    <reaction evidence="1">
        <text>S-ubiquitinyl-[E2 ubiquitin-conjugating enzyme]-L-cysteine + [acceptor protein]-L-lysine = [E2 ubiquitin-conjugating enzyme]-L-cysteine + N(6)-ubiquitinyl-[acceptor protein]-L-lysine.</text>
        <dbReference type="EC" id="2.3.2.26"/>
    </reaction>
</comment>
<dbReference type="PROSITE" id="PS50237">
    <property type="entry name" value="HECT"/>
    <property type="match status" value="1"/>
</dbReference>
<proteinExistence type="predicted"/>
<feature type="active site" description="Glycyl thioester intermediate" evidence="5">
    <location>
        <position position="367"/>
    </location>
</feature>
<dbReference type="InterPro" id="IPR000569">
    <property type="entry name" value="HECT_dom"/>
</dbReference>
<dbReference type="AlphaFoldDB" id="A0A167QIH1"/>
<dbReference type="SMART" id="SM00119">
    <property type="entry name" value="HECTc"/>
    <property type="match status" value="1"/>
</dbReference>
<dbReference type="EC" id="2.3.2.26" evidence="2"/>
<evidence type="ECO:0000256" key="5">
    <source>
        <dbReference type="PROSITE-ProRule" id="PRU00104"/>
    </source>
</evidence>
<dbReference type="GO" id="GO:0006511">
    <property type="term" value="P:ubiquitin-dependent protein catabolic process"/>
    <property type="evidence" value="ECO:0007669"/>
    <property type="project" value="TreeGrafter"/>
</dbReference>
<dbReference type="Gene3D" id="3.30.2410.10">
    <property type="entry name" value="Hect, E3 ligase catalytic domain"/>
    <property type="match status" value="1"/>
</dbReference>
<dbReference type="STRING" id="1330018.A0A167QIH1"/>
<evidence type="ECO:0000313" key="8">
    <source>
        <dbReference type="Proteomes" id="UP000076738"/>
    </source>
</evidence>
<dbReference type="Gene3D" id="3.90.1750.10">
    <property type="entry name" value="Hect, E3 ligase catalytic domains"/>
    <property type="match status" value="1"/>
</dbReference>
<evidence type="ECO:0000256" key="1">
    <source>
        <dbReference type="ARBA" id="ARBA00000885"/>
    </source>
</evidence>
<dbReference type="GO" id="GO:0061630">
    <property type="term" value="F:ubiquitin protein ligase activity"/>
    <property type="evidence" value="ECO:0007669"/>
    <property type="project" value="UniProtKB-EC"/>
</dbReference>
<protein>
    <recommendedName>
        <fullName evidence="2">HECT-type E3 ubiquitin transferase</fullName>
        <ecNumber evidence="2">2.3.2.26</ecNumber>
    </recommendedName>
</protein>
<dbReference type="PANTHER" id="PTHR45700:SF2">
    <property type="entry name" value="UBIQUITIN-PROTEIN LIGASE E3C"/>
    <property type="match status" value="1"/>
</dbReference>
<gene>
    <name evidence="7" type="ORF">CALVIDRAFT_476889</name>
</gene>
<dbReference type="GO" id="GO:0000209">
    <property type="term" value="P:protein polyubiquitination"/>
    <property type="evidence" value="ECO:0007669"/>
    <property type="project" value="InterPro"/>
</dbReference>
<evidence type="ECO:0000256" key="3">
    <source>
        <dbReference type="ARBA" id="ARBA00022679"/>
    </source>
</evidence>
<organism evidence="7 8">
    <name type="scientific">Calocera viscosa (strain TUFC12733)</name>
    <dbReference type="NCBI Taxonomy" id="1330018"/>
    <lineage>
        <taxon>Eukaryota</taxon>
        <taxon>Fungi</taxon>
        <taxon>Dikarya</taxon>
        <taxon>Basidiomycota</taxon>
        <taxon>Agaricomycotina</taxon>
        <taxon>Dacrymycetes</taxon>
        <taxon>Dacrymycetales</taxon>
        <taxon>Dacrymycetaceae</taxon>
        <taxon>Calocera</taxon>
    </lineage>
</organism>
<keyword evidence="4 5" id="KW-0833">Ubl conjugation pathway</keyword>
<dbReference type="Pfam" id="PF00632">
    <property type="entry name" value="HECT"/>
    <property type="match status" value="1"/>
</dbReference>
<name>A0A167QIH1_CALVF</name>
<evidence type="ECO:0000256" key="4">
    <source>
        <dbReference type="ARBA" id="ARBA00022786"/>
    </source>
</evidence>
<keyword evidence="8" id="KW-1185">Reference proteome</keyword>
<dbReference type="CDD" id="cd00078">
    <property type="entry name" value="HECTc"/>
    <property type="match status" value="1"/>
</dbReference>
<dbReference type="InterPro" id="IPR035983">
    <property type="entry name" value="Hect_E3_ubiquitin_ligase"/>
</dbReference>
<dbReference type="Proteomes" id="UP000076738">
    <property type="component" value="Unassembled WGS sequence"/>
</dbReference>
<dbReference type="OrthoDB" id="8068875at2759"/>
<evidence type="ECO:0000259" key="6">
    <source>
        <dbReference type="PROSITE" id="PS50237"/>
    </source>
</evidence>
<evidence type="ECO:0000256" key="2">
    <source>
        <dbReference type="ARBA" id="ARBA00012485"/>
    </source>
</evidence>
<dbReference type="InterPro" id="IPR044611">
    <property type="entry name" value="E3A/B/C-like"/>
</dbReference>
<feature type="domain" description="HECT" evidence="6">
    <location>
        <begin position="62"/>
        <end position="399"/>
    </location>
</feature>
<accession>A0A167QIH1</accession>
<dbReference type="SUPFAM" id="SSF56204">
    <property type="entry name" value="Hect, E3 ligase catalytic domain"/>
    <property type="match status" value="1"/>
</dbReference>
<dbReference type="EMBL" id="KV417271">
    <property type="protein sequence ID" value="KZO99792.1"/>
    <property type="molecule type" value="Genomic_DNA"/>
</dbReference>
<dbReference type="Gene3D" id="3.30.2160.10">
    <property type="entry name" value="Hect, E3 ligase catalytic domain"/>
    <property type="match status" value="1"/>
</dbReference>